<proteinExistence type="predicted"/>
<protein>
    <recommendedName>
        <fullName evidence="1">K-box domain-containing protein</fullName>
    </recommendedName>
</protein>
<evidence type="ECO:0000259" key="1">
    <source>
        <dbReference type="PROSITE" id="PS51297"/>
    </source>
</evidence>
<comment type="caution">
    <text evidence="2">The sequence shown here is derived from an EMBL/GenBank/DDBJ whole genome shotgun (WGS) entry which is preliminary data.</text>
</comment>
<feature type="domain" description="K-box" evidence="1">
    <location>
        <begin position="11"/>
        <end position="107"/>
    </location>
</feature>
<sequence length="120" mass="13993">MAGKREIKRRGKFWQREATSLRQQLHYLQENQRQLMGENINSLGIKELQSMESQLEASLRMIRTKKVSLLHHENLELYKMVNHCRQENMELREKTLLPLSLTSLSATLLLSPPPLAKLGD</sequence>
<dbReference type="GO" id="GO:0003700">
    <property type="term" value="F:DNA-binding transcription factor activity"/>
    <property type="evidence" value="ECO:0007669"/>
    <property type="project" value="InterPro"/>
</dbReference>
<dbReference type="InterPro" id="IPR002487">
    <property type="entry name" value="TF_Kbox"/>
</dbReference>
<dbReference type="Pfam" id="PF01486">
    <property type="entry name" value="K-box"/>
    <property type="match status" value="1"/>
</dbReference>
<name>A0A835PMJ5_VANPL</name>
<evidence type="ECO:0000313" key="3">
    <source>
        <dbReference type="Proteomes" id="UP000639772"/>
    </source>
</evidence>
<evidence type="ECO:0000313" key="2">
    <source>
        <dbReference type="EMBL" id="KAG0456740.1"/>
    </source>
</evidence>
<dbReference type="Proteomes" id="UP000639772">
    <property type="component" value="Chromosome 13"/>
</dbReference>
<dbReference type="OrthoDB" id="1898716at2759"/>
<accession>A0A835PMJ5</accession>
<dbReference type="EMBL" id="JADCNM010000013">
    <property type="protein sequence ID" value="KAG0456740.1"/>
    <property type="molecule type" value="Genomic_DNA"/>
</dbReference>
<dbReference type="PROSITE" id="PS51297">
    <property type="entry name" value="K_BOX"/>
    <property type="match status" value="1"/>
</dbReference>
<dbReference type="AlphaFoldDB" id="A0A835PMJ5"/>
<gene>
    <name evidence="2" type="ORF">HPP92_024528</name>
</gene>
<dbReference type="GO" id="GO:0005634">
    <property type="term" value="C:nucleus"/>
    <property type="evidence" value="ECO:0007669"/>
    <property type="project" value="InterPro"/>
</dbReference>
<reference evidence="2 3" key="1">
    <citation type="journal article" date="2020" name="Nat. Food">
        <title>A phased Vanilla planifolia genome enables genetic improvement of flavour and production.</title>
        <authorList>
            <person name="Hasing T."/>
            <person name="Tang H."/>
            <person name="Brym M."/>
            <person name="Khazi F."/>
            <person name="Huang T."/>
            <person name="Chambers A.H."/>
        </authorList>
    </citation>
    <scope>NUCLEOTIDE SEQUENCE [LARGE SCALE GENOMIC DNA]</scope>
    <source>
        <tissue evidence="2">Leaf</tissue>
    </source>
</reference>
<organism evidence="2 3">
    <name type="scientific">Vanilla planifolia</name>
    <name type="common">Vanilla</name>
    <dbReference type="NCBI Taxonomy" id="51239"/>
    <lineage>
        <taxon>Eukaryota</taxon>
        <taxon>Viridiplantae</taxon>
        <taxon>Streptophyta</taxon>
        <taxon>Embryophyta</taxon>
        <taxon>Tracheophyta</taxon>
        <taxon>Spermatophyta</taxon>
        <taxon>Magnoliopsida</taxon>
        <taxon>Liliopsida</taxon>
        <taxon>Asparagales</taxon>
        <taxon>Orchidaceae</taxon>
        <taxon>Vanilloideae</taxon>
        <taxon>Vanilleae</taxon>
        <taxon>Vanilla</taxon>
    </lineage>
</organism>